<dbReference type="Proteomes" id="UP001056778">
    <property type="component" value="Chromosome 8"/>
</dbReference>
<comment type="caution">
    <text evidence="1">The sequence shown here is derived from an EMBL/GenBank/DDBJ whole genome shotgun (WGS) entry which is preliminary data.</text>
</comment>
<keyword evidence="2" id="KW-1185">Reference proteome</keyword>
<evidence type="ECO:0000313" key="2">
    <source>
        <dbReference type="Proteomes" id="UP001056778"/>
    </source>
</evidence>
<keyword evidence="1" id="KW-0346">Stress response</keyword>
<proteinExistence type="predicted"/>
<sequence length="1042" mass="115197">MVGGSARIPKLKDLLMNFFDGKEIHASINPDEAIAYGASIYAAVCNGVNIEDTSHHIIQEIIPMSLGIGSEENFETYKIVTKKHTAIPSSNVRLFRTLNDNQTSVQFPVYEGEAANAKENIFLGEFLISDIPARPKGEEKFDVTFSIDINGVLKVTAKSLSTGQEADVKRLIGRRYADESVQSDIKTWPFNVISDDGFPKVVINTNGTEKTFKPEDISAMVLKKMKSTAEAYLESSVDKAVITVPAYFTDYQRQATLEAGRLAGLDVMRIANEPTAAAVAYAVIKEDMRGTVLIYDLGGGTLDISIVKVTDTHCVVKATHGNTHLGGEDFSNNLVDYMIGVCENKYKKNVRNNKRVIARLRNHCESAKKKLSFADSVNIFIDCLVDGIDFNETLTRPKFNELNLDVFKSTLEPVKEALKSAQIDKNDVDKIIMVGGSSRIPKLKTLLQQFFNTKEVHTSINPDEAIAYGASIYAAFCNGVDIRDKNNIIIEDIIPMSLGIAARHNDRNDVFSVVIKKHASIPSSVVSRYYTADDNQTTVAFRVYEGEATNVKENNLLGTFSIHGIPPRPKGQEEFDVTFSIDINGVLKVSARNLSTGIGKNIKRLIGRRYADECVQSDIKTWPFNVISDNGLPKVAINTNDTETTFTPEDISAMVLKKMKSTAEAYLESSVDKAVITVPAYFTDYQRQATLEAGRMAGLNVMRILNEPTAAAIAYAVIKEDMRGTVLIYDLGGGTLDISIVNVTDTHCTVKATHGNTHLGGEDFSNNILEYMIGICKNKYKKDVRNNKRAMARLRYHCESAKKKLSFANNVNIFIDGLIDGIDFNEVLTRPKFNELNSDIFKSTLEPLQEALRYSQIDKNKVDKIIMVGGSSRIPKLKNLLQQFFNGKEVHTSINPDEAIAYGASIYAAVCNGVNIRDKSNIIIKDIIPMSLGIAARHNDRNDVFSVVIKKHASIPSSFVSRYCTSDDNQTAVAFRVYEGEATNVKENNLLGTFSIHGIPPRPKGQEEFDVTFSIDINGVLKVSAINLSTGIEKSIIIDRKF</sequence>
<name>A0ACB9SPG1_HOLOL</name>
<organism evidence="1 2">
    <name type="scientific">Holotrichia oblita</name>
    <name type="common">Chafer beetle</name>
    <dbReference type="NCBI Taxonomy" id="644536"/>
    <lineage>
        <taxon>Eukaryota</taxon>
        <taxon>Metazoa</taxon>
        <taxon>Ecdysozoa</taxon>
        <taxon>Arthropoda</taxon>
        <taxon>Hexapoda</taxon>
        <taxon>Insecta</taxon>
        <taxon>Pterygota</taxon>
        <taxon>Neoptera</taxon>
        <taxon>Endopterygota</taxon>
        <taxon>Coleoptera</taxon>
        <taxon>Polyphaga</taxon>
        <taxon>Scarabaeiformia</taxon>
        <taxon>Scarabaeidae</taxon>
        <taxon>Melolonthinae</taxon>
        <taxon>Holotrichia</taxon>
    </lineage>
</organism>
<dbReference type="EMBL" id="CM043022">
    <property type="protein sequence ID" value="KAI4456486.1"/>
    <property type="molecule type" value="Genomic_DNA"/>
</dbReference>
<evidence type="ECO:0000313" key="1">
    <source>
        <dbReference type="EMBL" id="KAI4456486.1"/>
    </source>
</evidence>
<reference evidence="1" key="1">
    <citation type="submission" date="2022-04" db="EMBL/GenBank/DDBJ databases">
        <title>Chromosome-scale genome assembly of Holotrichia oblita Faldermann.</title>
        <authorList>
            <person name="Rongchong L."/>
        </authorList>
    </citation>
    <scope>NUCLEOTIDE SEQUENCE</scope>
    <source>
        <strain evidence="1">81SQS9</strain>
    </source>
</reference>
<gene>
    <name evidence="1" type="ORF">MML48_8g00007849</name>
</gene>
<protein>
    <submittedName>
        <fullName evidence="1">Heat shock protein 70kda</fullName>
    </submittedName>
</protein>
<accession>A0ACB9SPG1</accession>